<name>A0A8S0S2T6_OLEEU</name>
<organism evidence="6 7">
    <name type="scientific">Olea europaea subsp. europaea</name>
    <dbReference type="NCBI Taxonomy" id="158383"/>
    <lineage>
        <taxon>Eukaryota</taxon>
        <taxon>Viridiplantae</taxon>
        <taxon>Streptophyta</taxon>
        <taxon>Embryophyta</taxon>
        <taxon>Tracheophyta</taxon>
        <taxon>Spermatophyta</taxon>
        <taxon>Magnoliopsida</taxon>
        <taxon>eudicotyledons</taxon>
        <taxon>Gunneridae</taxon>
        <taxon>Pentapetalae</taxon>
        <taxon>asterids</taxon>
        <taxon>lamiids</taxon>
        <taxon>Lamiales</taxon>
        <taxon>Oleaceae</taxon>
        <taxon>Oleeae</taxon>
        <taxon>Olea</taxon>
    </lineage>
</organism>
<feature type="binding site" evidence="5">
    <location>
        <position position="82"/>
    </location>
    <ligand>
        <name>Fe cation</name>
        <dbReference type="ChEBI" id="CHEBI:24875"/>
        <note>catalytic</note>
    </ligand>
</feature>
<evidence type="ECO:0000256" key="3">
    <source>
        <dbReference type="ARBA" id="ARBA00022964"/>
    </source>
</evidence>
<keyword evidence="4 5" id="KW-0408">Iron</keyword>
<evidence type="ECO:0000256" key="1">
    <source>
        <dbReference type="ARBA" id="ARBA00006787"/>
    </source>
</evidence>
<keyword evidence="7" id="KW-1185">Reference proteome</keyword>
<dbReference type="GO" id="GO:0046872">
    <property type="term" value="F:metal ion binding"/>
    <property type="evidence" value="ECO:0007669"/>
    <property type="project" value="UniProtKB-KW"/>
</dbReference>
<dbReference type="Proteomes" id="UP000594638">
    <property type="component" value="Unassembled WGS sequence"/>
</dbReference>
<dbReference type="OrthoDB" id="1069523at2759"/>
<dbReference type="Pfam" id="PF03055">
    <property type="entry name" value="RPE65"/>
    <property type="match status" value="1"/>
</dbReference>
<dbReference type="AlphaFoldDB" id="A0A8S0S2T6"/>
<keyword evidence="3 6" id="KW-0223">Dioxygenase</keyword>
<evidence type="ECO:0000313" key="6">
    <source>
        <dbReference type="EMBL" id="CAA2985690.1"/>
    </source>
</evidence>
<evidence type="ECO:0000313" key="7">
    <source>
        <dbReference type="Proteomes" id="UP000594638"/>
    </source>
</evidence>
<dbReference type="InterPro" id="IPR004294">
    <property type="entry name" value="Carotenoid_Oase"/>
</dbReference>
<dbReference type="EMBL" id="CACTIH010003823">
    <property type="protein sequence ID" value="CAA2985690.1"/>
    <property type="molecule type" value="Genomic_DNA"/>
</dbReference>
<gene>
    <name evidence="6" type="ORF">OLEA9_A120449</name>
</gene>
<dbReference type="PANTHER" id="PTHR10543:SF46">
    <property type="entry name" value="CAROTENOID CLEAVAGE DIOXYGENASE 4, CHLOROPLASTIC-RELATED"/>
    <property type="match status" value="1"/>
</dbReference>
<dbReference type="GO" id="GO:0016121">
    <property type="term" value="P:carotene catabolic process"/>
    <property type="evidence" value="ECO:0007669"/>
    <property type="project" value="TreeGrafter"/>
</dbReference>
<accession>A0A8S0S2T6</accession>
<dbReference type="GO" id="GO:0010436">
    <property type="term" value="F:carotenoid dioxygenase activity"/>
    <property type="evidence" value="ECO:0007669"/>
    <property type="project" value="TreeGrafter"/>
</dbReference>
<comment type="cofactor">
    <cofactor evidence="5">
        <name>Fe(2+)</name>
        <dbReference type="ChEBI" id="CHEBI:29033"/>
    </cofactor>
    <text evidence="5">Binds 1 Fe(2+) ion per subunit.</text>
</comment>
<evidence type="ECO:0000256" key="4">
    <source>
        <dbReference type="ARBA" id="ARBA00023004"/>
    </source>
</evidence>
<dbReference type="PANTHER" id="PTHR10543">
    <property type="entry name" value="BETA-CAROTENE DIOXYGENASE"/>
    <property type="match status" value="1"/>
</dbReference>
<evidence type="ECO:0000256" key="2">
    <source>
        <dbReference type="ARBA" id="ARBA00022723"/>
    </source>
</evidence>
<evidence type="ECO:0000256" key="5">
    <source>
        <dbReference type="PIRSR" id="PIRSR604294-1"/>
    </source>
</evidence>
<reference evidence="6 7" key="1">
    <citation type="submission" date="2019-12" db="EMBL/GenBank/DDBJ databases">
        <authorList>
            <person name="Alioto T."/>
            <person name="Alioto T."/>
            <person name="Gomez Garrido J."/>
        </authorList>
    </citation>
    <scope>NUCLEOTIDE SEQUENCE [LARGE SCALE GENOMIC DNA]</scope>
</reference>
<protein>
    <submittedName>
        <fullName evidence="6">Probable carotenoid cleavage dioxygenase 4, chloroplastic</fullName>
    </submittedName>
</protein>
<proteinExistence type="inferred from homology"/>
<keyword evidence="2 5" id="KW-0479">Metal-binding</keyword>
<comment type="similarity">
    <text evidence="1">Belongs to the carotenoid oxygenase family.</text>
</comment>
<keyword evidence="3 6" id="KW-0560">Oxidoreductase</keyword>
<dbReference type="GO" id="GO:0009570">
    <property type="term" value="C:chloroplast stroma"/>
    <property type="evidence" value="ECO:0007669"/>
    <property type="project" value="TreeGrafter"/>
</dbReference>
<sequence>MGMVKLDVLMLDSDHCDCIMASRLYGEEPNNPSADEDDGYVVSYVHNESTGESRFLVMDAKPPNLDIVAAVKLPRRVPYGFHGIFVREYASTIYEKEMWAGNIE</sequence>
<comment type="caution">
    <text evidence="6">The sequence shown here is derived from an EMBL/GenBank/DDBJ whole genome shotgun (WGS) entry which is preliminary data.</text>
</comment>
<dbReference type="Gramene" id="OE9A120449T1">
    <property type="protein sequence ID" value="OE9A120449C1"/>
    <property type="gene ID" value="OE9A120449"/>
</dbReference>